<evidence type="ECO:0000256" key="1">
    <source>
        <dbReference type="ARBA" id="ARBA00022676"/>
    </source>
</evidence>
<keyword evidence="1" id="KW-0328">Glycosyltransferase</keyword>
<comment type="caution">
    <text evidence="4">The sequence shown here is derived from an EMBL/GenBank/DDBJ whole genome shotgun (WGS) entry which is preliminary data.</text>
</comment>
<dbReference type="Proteomes" id="UP000630805">
    <property type="component" value="Unassembled WGS sequence"/>
</dbReference>
<keyword evidence="2" id="KW-0808">Transferase</keyword>
<keyword evidence="5" id="KW-1185">Reference proteome</keyword>
<reference evidence="4 5" key="1">
    <citation type="submission" date="2020-06" db="EMBL/GenBank/DDBJ databases">
        <authorList>
            <person name="Cao W.R."/>
        </authorList>
    </citation>
    <scope>NUCLEOTIDE SEQUENCE [LARGE SCALE GENOMIC DNA]</scope>
    <source>
        <strain evidence="4 5">B1Z28</strain>
    </source>
</reference>
<protein>
    <submittedName>
        <fullName evidence="4">Glycosyltransferase</fullName>
    </submittedName>
</protein>
<dbReference type="SUPFAM" id="SSF53756">
    <property type="entry name" value="UDP-Glycosyltransferase/glycogen phosphorylase"/>
    <property type="match status" value="1"/>
</dbReference>
<dbReference type="Gene3D" id="3.40.50.2000">
    <property type="entry name" value="Glycogen Phosphorylase B"/>
    <property type="match status" value="2"/>
</dbReference>
<dbReference type="InterPro" id="IPR001296">
    <property type="entry name" value="Glyco_trans_1"/>
</dbReference>
<dbReference type="EMBL" id="JABXWT010000011">
    <property type="protein sequence ID" value="NVO57331.1"/>
    <property type="molecule type" value="Genomic_DNA"/>
</dbReference>
<dbReference type="PANTHER" id="PTHR12526">
    <property type="entry name" value="GLYCOSYLTRANSFERASE"/>
    <property type="match status" value="1"/>
</dbReference>
<dbReference type="Pfam" id="PF00534">
    <property type="entry name" value="Glycos_transf_1"/>
    <property type="match status" value="1"/>
</dbReference>
<evidence type="ECO:0000259" key="3">
    <source>
        <dbReference type="Pfam" id="PF00534"/>
    </source>
</evidence>
<name>A0ABX2PUJ3_9RHOB</name>
<dbReference type="PANTHER" id="PTHR12526:SF510">
    <property type="entry name" value="D-INOSITOL 3-PHOSPHATE GLYCOSYLTRANSFERASE"/>
    <property type="match status" value="1"/>
</dbReference>
<sequence>MRILFGSAHPYLPQMYGGAQASTHELVTRLRARGHTAAVLSGLTGDGWLGLRSRLLLKLRRRGYVRDVSLGYPVFRAWFAQEVARQVVSDFNADVAVFQSRLPVQLAQAINRTRTKTFIYLRNVEDKDLGGPLVGLSDTGFIANSAFTARRYAETQGVAADVIYPMIEAEKYRVTTTRENVTFINPHPNKGVDVALKIAKACPDIPFVFQRGWGLTPEQETHLQTALSGLPNVALKPSTDDMRSVYSKARILLAPSQWEEAFGRIAAEAQISGIPVVASKIGGLPEAVGPGGVLVDRDAPIETWVEAVRTLWHDKQVYERLSAAAFEHAGRPEMAPDRQVDRLLEILNRPPG</sequence>
<accession>A0ABX2PUJ3</accession>
<dbReference type="RefSeq" id="WP_176866386.1">
    <property type="nucleotide sequence ID" value="NZ_JABXWT010000011.1"/>
</dbReference>
<organism evidence="4 5">
    <name type="scientific">Ruegeria haliotis</name>
    <dbReference type="NCBI Taxonomy" id="2747601"/>
    <lineage>
        <taxon>Bacteria</taxon>
        <taxon>Pseudomonadati</taxon>
        <taxon>Pseudomonadota</taxon>
        <taxon>Alphaproteobacteria</taxon>
        <taxon>Rhodobacterales</taxon>
        <taxon>Roseobacteraceae</taxon>
        <taxon>Ruegeria</taxon>
    </lineage>
</organism>
<proteinExistence type="predicted"/>
<evidence type="ECO:0000313" key="5">
    <source>
        <dbReference type="Proteomes" id="UP000630805"/>
    </source>
</evidence>
<evidence type="ECO:0000313" key="4">
    <source>
        <dbReference type="EMBL" id="NVO57331.1"/>
    </source>
</evidence>
<feature type="domain" description="Glycosyl transferase family 1" evidence="3">
    <location>
        <begin position="188"/>
        <end position="326"/>
    </location>
</feature>
<gene>
    <name evidence="4" type="ORF">HW561_16170</name>
</gene>
<evidence type="ECO:0000256" key="2">
    <source>
        <dbReference type="ARBA" id="ARBA00022679"/>
    </source>
</evidence>